<dbReference type="Proteomes" id="UP000653454">
    <property type="component" value="Unassembled WGS sequence"/>
</dbReference>
<dbReference type="GO" id="GO:0005549">
    <property type="term" value="F:odorant binding"/>
    <property type="evidence" value="ECO:0007669"/>
    <property type="project" value="InterPro"/>
</dbReference>
<accession>A0A8S4G5S0</accession>
<name>A0A8S4G5S0_PLUXY</name>
<protein>
    <submittedName>
        <fullName evidence="1">(diamondback moth) hypothetical protein</fullName>
    </submittedName>
</protein>
<dbReference type="PANTHER" id="PTHR21364">
    <property type="entry name" value="GENERAL ODORANT-BINDING PROTEIN 19A"/>
    <property type="match status" value="1"/>
</dbReference>
<evidence type="ECO:0000313" key="1">
    <source>
        <dbReference type="EMBL" id="CAG9135876.1"/>
    </source>
</evidence>
<evidence type="ECO:0000313" key="2">
    <source>
        <dbReference type="Proteomes" id="UP000653454"/>
    </source>
</evidence>
<gene>
    <name evidence="1" type="ORF">PLXY2_LOCUS14132</name>
</gene>
<reference evidence="1" key="1">
    <citation type="submission" date="2020-11" db="EMBL/GenBank/DDBJ databases">
        <authorList>
            <person name="Whiteford S."/>
        </authorList>
    </citation>
    <scope>NUCLEOTIDE SEQUENCE</scope>
</reference>
<dbReference type="OrthoDB" id="8178339at2759"/>
<dbReference type="InterPro" id="IPR006170">
    <property type="entry name" value="PBP/GOBP"/>
</dbReference>
<dbReference type="AlphaFoldDB" id="A0A8S4G5S0"/>
<dbReference type="PANTHER" id="PTHR21364:SF2">
    <property type="entry name" value="GENERAL ODORANT-BINDING PROTEIN 19A"/>
    <property type="match status" value="1"/>
</dbReference>
<dbReference type="EMBL" id="CAJHNJ030000117">
    <property type="protein sequence ID" value="CAG9135876.1"/>
    <property type="molecule type" value="Genomic_DNA"/>
</dbReference>
<dbReference type="InterPro" id="IPR036728">
    <property type="entry name" value="PBP_GOBP_sf"/>
</dbReference>
<keyword evidence="2" id="KW-1185">Reference proteome</keyword>
<dbReference type="Gene3D" id="1.10.238.20">
    <property type="entry name" value="Pheromone/general odorant binding protein domain"/>
    <property type="match status" value="1"/>
</dbReference>
<dbReference type="Pfam" id="PF01395">
    <property type="entry name" value="PBP_GOBP"/>
    <property type="match status" value="1"/>
</dbReference>
<sequence length="145" mass="16313">MWFIVLFVVTFVCYSEAMTDEEAKLQFTKIAMNCTKKYPLEVHEILDLQKLKVPTKKTAKCLLACAYRLEGSMNEKGLLDYEHMMKTADLLADGDEKRLKNAKAVADICIKVNDETVNDGEAGCDRAALLFKCATETAPKYGFKV</sequence>
<dbReference type="CDD" id="cd23992">
    <property type="entry name" value="PBP_GOBP"/>
    <property type="match status" value="1"/>
</dbReference>
<proteinExistence type="predicted"/>
<dbReference type="SUPFAM" id="SSF47565">
    <property type="entry name" value="Insect pheromone/odorant-binding proteins"/>
    <property type="match status" value="1"/>
</dbReference>
<dbReference type="KEGG" id="pxy:105388002"/>
<comment type="caution">
    <text evidence="1">The sequence shown here is derived from an EMBL/GenBank/DDBJ whole genome shotgun (WGS) entry which is preliminary data.</text>
</comment>
<organism evidence="1 2">
    <name type="scientific">Plutella xylostella</name>
    <name type="common">Diamondback moth</name>
    <name type="synonym">Plutella maculipennis</name>
    <dbReference type="NCBI Taxonomy" id="51655"/>
    <lineage>
        <taxon>Eukaryota</taxon>
        <taxon>Metazoa</taxon>
        <taxon>Ecdysozoa</taxon>
        <taxon>Arthropoda</taxon>
        <taxon>Hexapoda</taxon>
        <taxon>Insecta</taxon>
        <taxon>Pterygota</taxon>
        <taxon>Neoptera</taxon>
        <taxon>Endopterygota</taxon>
        <taxon>Lepidoptera</taxon>
        <taxon>Glossata</taxon>
        <taxon>Ditrysia</taxon>
        <taxon>Yponomeutoidea</taxon>
        <taxon>Plutellidae</taxon>
        <taxon>Plutella</taxon>
    </lineage>
</organism>